<organism evidence="2 3">
    <name type="scientific">Agrococcus versicolor</name>
    <dbReference type="NCBI Taxonomy" id="501482"/>
    <lineage>
        <taxon>Bacteria</taxon>
        <taxon>Bacillati</taxon>
        <taxon>Actinomycetota</taxon>
        <taxon>Actinomycetes</taxon>
        <taxon>Micrococcales</taxon>
        <taxon>Microbacteriaceae</taxon>
        <taxon>Agrococcus</taxon>
    </lineage>
</organism>
<proteinExistence type="predicted"/>
<dbReference type="GO" id="GO:0008233">
    <property type="term" value="F:peptidase activity"/>
    <property type="evidence" value="ECO:0007669"/>
    <property type="project" value="UniProtKB-KW"/>
</dbReference>
<keyword evidence="2" id="KW-0378">Hydrolase</keyword>
<dbReference type="SUPFAM" id="SSF54736">
    <property type="entry name" value="ClpS-like"/>
    <property type="match status" value="1"/>
</dbReference>
<gene>
    <name evidence="2" type="primary">clpS</name>
    <name evidence="2" type="ORF">GCM10009846_22030</name>
</gene>
<sequence>MRRLVTMQGIASDVDLEVVDESLSATDGDWITIVWDDPVNLMTYVTYVFRTYFGFDEAKAERLMLQVHTNGRAIVSAGGREQQELHVSAMHGYGLLATLERVEG</sequence>
<dbReference type="EMBL" id="BAAAQT010000006">
    <property type="protein sequence ID" value="GAA2174776.1"/>
    <property type="molecule type" value="Genomic_DNA"/>
</dbReference>
<evidence type="ECO:0000313" key="3">
    <source>
        <dbReference type="Proteomes" id="UP001501599"/>
    </source>
</evidence>
<accession>A0ABN3AU10</accession>
<evidence type="ECO:0000313" key="2">
    <source>
        <dbReference type="EMBL" id="GAA2174776.1"/>
    </source>
</evidence>
<keyword evidence="3" id="KW-1185">Reference proteome</keyword>
<dbReference type="Pfam" id="PF02617">
    <property type="entry name" value="ClpS"/>
    <property type="match status" value="1"/>
</dbReference>
<protein>
    <submittedName>
        <fullName evidence="2">ATP-dependent Clp protease adapter ClpS</fullName>
    </submittedName>
</protein>
<feature type="domain" description="Adaptor protein ClpS core" evidence="1">
    <location>
        <begin position="28"/>
        <end position="92"/>
    </location>
</feature>
<keyword evidence="2" id="KW-0645">Protease</keyword>
<evidence type="ECO:0000259" key="1">
    <source>
        <dbReference type="Pfam" id="PF02617"/>
    </source>
</evidence>
<reference evidence="2 3" key="1">
    <citation type="journal article" date="2019" name="Int. J. Syst. Evol. Microbiol.">
        <title>The Global Catalogue of Microorganisms (GCM) 10K type strain sequencing project: providing services to taxonomists for standard genome sequencing and annotation.</title>
        <authorList>
            <consortium name="The Broad Institute Genomics Platform"/>
            <consortium name="The Broad Institute Genome Sequencing Center for Infectious Disease"/>
            <person name="Wu L."/>
            <person name="Ma J."/>
        </authorList>
    </citation>
    <scope>NUCLEOTIDE SEQUENCE [LARGE SCALE GENOMIC DNA]</scope>
    <source>
        <strain evidence="2 3">JCM 16026</strain>
    </source>
</reference>
<dbReference type="InterPro" id="IPR014719">
    <property type="entry name" value="Ribosomal_bL12_C/ClpS-like"/>
</dbReference>
<comment type="caution">
    <text evidence="2">The sequence shown here is derived from an EMBL/GenBank/DDBJ whole genome shotgun (WGS) entry which is preliminary data.</text>
</comment>
<dbReference type="InterPro" id="IPR003769">
    <property type="entry name" value="ClpS_core"/>
</dbReference>
<name>A0ABN3AU10_9MICO</name>
<dbReference type="NCBIfam" id="NF000668">
    <property type="entry name" value="PRK00033.1-1"/>
    <property type="match status" value="1"/>
</dbReference>
<dbReference type="Gene3D" id="3.30.1390.10">
    <property type="match status" value="1"/>
</dbReference>
<dbReference type="Proteomes" id="UP001501599">
    <property type="component" value="Unassembled WGS sequence"/>
</dbReference>
<dbReference type="GO" id="GO:0006508">
    <property type="term" value="P:proteolysis"/>
    <property type="evidence" value="ECO:0007669"/>
    <property type="project" value="UniProtKB-KW"/>
</dbReference>